<comment type="caution">
    <text evidence="2">The sequence shown here is derived from an EMBL/GenBank/DDBJ whole genome shotgun (WGS) entry which is preliminary data.</text>
</comment>
<evidence type="ECO:0000313" key="3">
    <source>
        <dbReference type="Proteomes" id="UP000237347"/>
    </source>
</evidence>
<feature type="region of interest" description="Disordered" evidence="1">
    <location>
        <begin position="1"/>
        <end position="33"/>
    </location>
</feature>
<dbReference type="AlphaFoldDB" id="A0AAW0KBM7"/>
<proteinExistence type="predicted"/>
<sequence length="219" mass="24849">MAKKETRSITRALSSGTAAPPQDPIDLPQSEEQQKQSSIIGDLESLRCMSCFVEPPLVIVESRIHCMKLTLFVAHKAERFPLEVGVLWYFHGRAPKAAPKAECFPLEVGVAWYFHGRAPKAERFPLEVGVAWYFHGRGLSWRTIITMMMIVRRRTLPKLFGGTPWPLCCSNALHEIDSLCVAPKAERFPLEVGVAWYFHGRGLSWRTIIMMMMIDFVTS</sequence>
<protein>
    <submittedName>
        <fullName evidence="2">Uncharacterized protein</fullName>
    </submittedName>
</protein>
<accession>A0AAW0KBM7</accession>
<organism evidence="2 3">
    <name type="scientific">Quercus suber</name>
    <name type="common">Cork oak</name>
    <dbReference type="NCBI Taxonomy" id="58331"/>
    <lineage>
        <taxon>Eukaryota</taxon>
        <taxon>Viridiplantae</taxon>
        <taxon>Streptophyta</taxon>
        <taxon>Embryophyta</taxon>
        <taxon>Tracheophyta</taxon>
        <taxon>Spermatophyta</taxon>
        <taxon>Magnoliopsida</taxon>
        <taxon>eudicotyledons</taxon>
        <taxon>Gunneridae</taxon>
        <taxon>Pentapetalae</taxon>
        <taxon>rosids</taxon>
        <taxon>fabids</taxon>
        <taxon>Fagales</taxon>
        <taxon>Fagaceae</taxon>
        <taxon>Quercus</taxon>
    </lineage>
</organism>
<evidence type="ECO:0000313" key="2">
    <source>
        <dbReference type="EMBL" id="KAK7836155.1"/>
    </source>
</evidence>
<gene>
    <name evidence="2" type="ORF">CFP56_022925</name>
</gene>
<reference evidence="2 3" key="1">
    <citation type="journal article" date="2018" name="Sci. Data">
        <title>The draft genome sequence of cork oak.</title>
        <authorList>
            <person name="Ramos A.M."/>
            <person name="Usie A."/>
            <person name="Barbosa P."/>
            <person name="Barros P.M."/>
            <person name="Capote T."/>
            <person name="Chaves I."/>
            <person name="Simoes F."/>
            <person name="Abreu I."/>
            <person name="Carrasquinho I."/>
            <person name="Faro C."/>
            <person name="Guimaraes J.B."/>
            <person name="Mendonca D."/>
            <person name="Nobrega F."/>
            <person name="Rodrigues L."/>
            <person name="Saibo N.J.M."/>
            <person name="Varela M.C."/>
            <person name="Egas C."/>
            <person name="Matos J."/>
            <person name="Miguel C.M."/>
            <person name="Oliveira M.M."/>
            <person name="Ricardo C.P."/>
            <person name="Goncalves S."/>
        </authorList>
    </citation>
    <scope>NUCLEOTIDE SEQUENCE [LARGE SCALE GENOMIC DNA]</scope>
    <source>
        <strain evidence="3">cv. HL8</strain>
    </source>
</reference>
<name>A0AAW0KBM7_QUESU</name>
<keyword evidence="3" id="KW-1185">Reference proteome</keyword>
<dbReference type="Proteomes" id="UP000237347">
    <property type="component" value="Unassembled WGS sequence"/>
</dbReference>
<dbReference type="EMBL" id="PKMF04000361">
    <property type="protein sequence ID" value="KAK7836155.1"/>
    <property type="molecule type" value="Genomic_DNA"/>
</dbReference>
<evidence type="ECO:0000256" key="1">
    <source>
        <dbReference type="SAM" id="MobiDB-lite"/>
    </source>
</evidence>